<comment type="caution">
    <text evidence="7">The sequence shown here is derived from an EMBL/GenBank/DDBJ whole genome shotgun (WGS) entry which is preliminary data.</text>
</comment>
<reference evidence="7 8" key="1">
    <citation type="submission" date="2019-04" db="EMBL/GenBank/DDBJ databases">
        <title>Genome sequencing of Clostridium botulinum Groups I-IV and Clostridium butyricum.</title>
        <authorList>
            <person name="Brunt J."/>
            <person name="Van Vliet A.H.M."/>
            <person name="Stringer S.C."/>
            <person name="Carter A.T."/>
            <person name="Peck M.W."/>
        </authorList>
    </citation>
    <scope>NUCLEOTIDE SEQUENCE [LARGE SCALE GENOMIC DNA]</scope>
    <source>
        <strain evidence="7 8">1605</strain>
    </source>
</reference>
<dbReference type="Proteomes" id="UP000476820">
    <property type="component" value="Unassembled WGS sequence"/>
</dbReference>
<feature type="repeat" description="Cell wall-binding" evidence="3">
    <location>
        <begin position="48"/>
        <end position="67"/>
    </location>
</feature>
<dbReference type="InterPro" id="IPR018337">
    <property type="entry name" value="Cell_wall/Cho-bd_repeat"/>
</dbReference>
<proteinExistence type="predicted"/>
<keyword evidence="5" id="KW-0732">Signal</keyword>
<feature type="domain" description="Atrophied bacterial Ig" evidence="6">
    <location>
        <begin position="372"/>
        <end position="451"/>
    </location>
</feature>
<evidence type="ECO:0000256" key="2">
    <source>
        <dbReference type="ARBA" id="ARBA00022737"/>
    </source>
</evidence>
<evidence type="ECO:0000259" key="6">
    <source>
        <dbReference type="Pfam" id="PF20578"/>
    </source>
</evidence>
<dbReference type="InterPro" id="IPR046780">
    <property type="entry name" value="aBig_2"/>
</dbReference>
<feature type="coiled-coil region" evidence="4">
    <location>
        <begin position="1032"/>
        <end position="1066"/>
    </location>
</feature>
<keyword evidence="2" id="KW-0677">Repeat</keyword>
<sequence length="1404" mass="153726">MKNVLLRKMLASVLTATTIITFIPIKASATWTKDYSGNWNWNENGHNAIGWKNINGNWYYFDYSGAMRTGWINDWGCWYYADSNGVMQTGIVEISGKIYAFDDGGIMQKGNVSINGQSYKFNDQGYAIGDKIPSPIKAFDNGNNVLPYGSKPPYSNSGDSSSDSDSEDDIFKDVETIKVRYKVTFNTDGGSSVSAITNIKSGKTIDLPKEPTKSGYKFDGWYKDDDFDKEFTEDTKIRSNMKVYAKWIKEDSSDGSDSGDSGSTSDSIIINNIQVTIGENESDIGNVKVSARASNYAGLTETTIDLIDKETNEVKKTQTLNIGGSGYIGFTFTGVEKGTYYAKITVGKVTSNSPQFIILSKDEIANSDVIKDMNELRLQDISLVTNDLSLPTKGSHGSTITWKSSDSNIIDDTGKVNRPDGVGTEVVKLTATLSKGSSTPVTKEFNAYVKKFNKNLGDAVKGINDAANNGANEEEKILAIKNKLTTSSMVAIGVSESQHNKYKELKLTSTLDENQTYQLAVAKAIYDDLTSNNYISESSSDNVYKKELENEAIGIIKVFDLSVNEQYRLKKEAENQIESDNKLKEAKAQLTKVINDQYSDGALRHTLIEEQDKNTKESWTSYISALTKAIEVEFSDTTSLSSIENAINYLEYSRNSLTGAYLVTINLYKNNINWSDFKGTISFQKGTSSSSIDAEVAGGSSYKATLTKGQYKILVDGKYTGETINVIDKTETKELRYYTVRFEMKKPDIIDGKIIAKYGNTIDGYSEINSSEAILDVAGNELILMADANSNYTSEFRYLWKKTDGSPLDGSHKVDENSARIAISNIKDYGKIELVCEVNPNELIITNINGVANNDNSGSAVVTAKVYEYGGQDKKVEVFKDNVLFATKTGNDVDIDANGNLKTNFTGLEKGSYKIKVTIGSLQRESSGSFYVNKIDQAVLESVNAINEAMKADATDSTYTKLRELFSPDNPSSRYLIAIGLNIDGYSKLIESTNKYTIEVAKSVYRPLEYSISDINTISKAFNDAVTKQTNIKKTDDANSEATENLKKAKEALKNALDNAMNSDRTSFNKDETKYTEESWKSYVSATIKAVNVEQKSLTTLSEITLATKNLTDAEQGLKNGYEVTITINRDGKPYDGIGTLTLKKFENGKFGNIISGDNINSVGLGTIKTKRIESGVYNVFVGGKDTGIKVEVGDKATNSQVLEYYTFNFTLNSTNSIDSNKSKIVLTEFNNRVEGTDRNKVIKSGDAVLSGNNVLMTIAPSMISGISEISEFIYQWTGKDDLLTSNTSTATAYAITSKLDITCSVKPKNPVIISISTSSDKSGKVTITGQIDCDNSKSVKVELLSNGNPLNPSVSNDKVGLGSDGKFSVDLNAPASGKYIAKVTIDSVTKSSNVFDVNIEATP</sequence>
<dbReference type="EMBL" id="SWOV01000012">
    <property type="protein sequence ID" value="NFF87492.1"/>
    <property type="molecule type" value="Genomic_DNA"/>
</dbReference>
<dbReference type="Gene3D" id="2.10.270.10">
    <property type="entry name" value="Cholin Binding"/>
    <property type="match status" value="1"/>
</dbReference>
<dbReference type="Gene3D" id="2.60.40.4270">
    <property type="entry name" value="Listeria-Bacteroides repeat domain"/>
    <property type="match status" value="1"/>
</dbReference>
<name>A0A6B4RQT5_CLOBO</name>
<evidence type="ECO:0000256" key="3">
    <source>
        <dbReference type="PROSITE-ProRule" id="PRU00591"/>
    </source>
</evidence>
<feature type="repeat" description="Cell wall-binding" evidence="3">
    <location>
        <begin position="68"/>
        <end position="87"/>
    </location>
</feature>
<evidence type="ECO:0000256" key="5">
    <source>
        <dbReference type="SAM" id="SignalP"/>
    </source>
</evidence>
<organism evidence="7 8">
    <name type="scientific">Clostridium botulinum</name>
    <dbReference type="NCBI Taxonomy" id="1491"/>
    <lineage>
        <taxon>Bacteria</taxon>
        <taxon>Bacillati</taxon>
        <taxon>Bacillota</taxon>
        <taxon>Clostridia</taxon>
        <taxon>Eubacteriales</taxon>
        <taxon>Clostridiaceae</taxon>
        <taxon>Clostridium</taxon>
    </lineage>
</organism>
<dbReference type="Pfam" id="PF19127">
    <property type="entry name" value="Choline_bind_3"/>
    <property type="match status" value="1"/>
</dbReference>
<dbReference type="SUPFAM" id="SSF69360">
    <property type="entry name" value="Cell wall binding repeat"/>
    <property type="match status" value="1"/>
</dbReference>
<dbReference type="NCBIfam" id="TIGR02543">
    <property type="entry name" value="List_Bact_rpt"/>
    <property type="match status" value="1"/>
</dbReference>
<dbReference type="InterPro" id="IPR042229">
    <property type="entry name" value="Listeria/Bacterioides_rpt_sf"/>
</dbReference>
<feature type="chain" id="PRO_5030150227" evidence="5">
    <location>
        <begin position="30"/>
        <end position="1404"/>
    </location>
</feature>
<dbReference type="GO" id="GO:0030313">
    <property type="term" value="C:cell envelope"/>
    <property type="evidence" value="ECO:0007669"/>
    <property type="project" value="UniProtKB-SubCell"/>
</dbReference>
<evidence type="ECO:0000313" key="8">
    <source>
        <dbReference type="Proteomes" id="UP000476820"/>
    </source>
</evidence>
<dbReference type="InterPro" id="IPR013378">
    <property type="entry name" value="InlB-like_B-rpt"/>
</dbReference>
<comment type="subcellular location">
    <subcellularLocation>
        <location evidence="1">Cell envelope</location>
    </subcellularLocation>
</comment>
<evidence type="ECO:0000256" key="1">
    <source>
        <dbReference type="ARBA" id="ARBA00004196"/>
    </source>
</evidence>
<dbReference type="RefSeq" id="WP_061297906.1">
    <property type="nucleotide sequence ID" value="NZ_LFPA01000117.1"/>
</dbReference>
<protein>
    <submittedName>
        <fullName evidence="7">Cell wall-binding protein</fullName>
    </submittedName>
</protein>
<keyword evidence="4" id="KW-0175">Coiled coil</keyword>
<accession>A0A6B4RQT5</accession>
<dbReference type="PROSITE" id="PS51170">
    <property type="entry name" value="CW"/>
    <property type="match status" value="2"/>
</dbReference>
<evidence type="ECO:0000313" key="7">
    <source>
        <dbReference type="EMBL" id="NFF87492.1"/>
    </source>
</evidence>
<gene>
    <name evidence="7" type="ORF">FC774_06355</name>
</gene>
<dbReference type="Pfam" id="PF20578">
    <property type="entry name" value="aBig_2"/>
    <property type="match status" value="1"/>
</dbReference>
<evidence type="ECO:0000256" key="4">
    <source>
        <dbReference type="SAM" id="Coils"/>
    </source>
</evidence>
<dbReference type="Pfam" id="PF09479">
    <property type="entry name" value="Flg_new"/>
    <property type="match status" value="1"/>
</dbReference>
<feature type="signal peptide" evidence="5">
    <location>
        <begin position="1"/>
        <end position="29"/>
    </location>
</feature>